<name>A0A2H1VE65_SPOFR</name>
<dbReference type="AlphaFoldDB" id="A0A2H1VE65"/>
<evidence type="ECO:0000313" key="1">
    <source>
        <dbReference type="EMBL" id="SOQ39119.1"/>
    </source>
</evidence>
<organism evidence="1">
    <name type="scientific">Spodoptera frugiperda</name>
    <name type="common">Fall armyworm</name>
    <dbReference type="NCBI Taxonomy" id="7108"/>
    <lineage>
        <taxon>Eukaryota</taxon>
        <taxon>Metazoa</taxon>
        <taxon>Ecdysozoa</taxon>
        <taxon>Arthropoda</taxon>
        <taxon>Hexapoda</taxon>
        <taxon>Insecta</taxon>
        <taxon>Pterygota</taxon>
        <taxon>Neoptera</taxon>
        <taxon>Endopterygota</taxon>
        <taxon>Lepidoptera</taxon>
        <taxon>Glossata</taxon>
        <taxon>Ditrysia</taxon>
        <taxon>Noctuoidea</taxon>
        <taxon>Noctuidae</taxon>
        <taxon>Amphipyrinae</taxon>
        <taxon>Spodoptera</taxon>
    </lineage>
</organism>
<accession>A0A2H1VE65</accession>
<sequence>MLQVRISLESTKTALVNNTVFYFHLLSLPKPLQLSRNYSLLCFEGVNDPMTFLTLGEARGNVRLLITKNYPVPTPAFLAGASSVNEQTDHLMVNNRRRLWTPETPEALQVRCRLGIKGLFRNWGWEDWEIVVIRPPVTSLTQRESCFTSVFCEAVVSLRSSRPIRAEAWLSYTYIVARSLELCPVYDNRLTPYYIGLGTWDAKNCSVGIE</sequence>
<reference evidence="1" key="1">
    <citation type="submission" date="2016-07" db="EMBL/GenBank/DDBJ databases">
        <authorList>
            <person name="Bretaudeau A."/>
        </authorList>
    </citation>
    <scope>NUCLEOTIDE SEQUENCE</scope>
    <source>
        <strain evidence="1">Rice</strain>
        <tissue evidence="1">Whole body</tissue>
    </source>
</reference>
<dbReference type="EMBL" id="ODYU01002072">
    <property type="protein sequence ID" value="SOQ39119.1"/>
    <property type="molecule type" value="Genomic_DNA"/>
</dbReference>
<protein>
    <submittedName>
        <fullName evidence="1">SFRICE_031909</fullName>
    </submittedName>
</protein>
<gene>
    <name evidence="1" type="ORF">SFRICE_031909</name>
</gene>
<proteinExistence type="predicted"/>